<evidence type="ECO:0000256" key="3">
    <source>
        <dbReference type="RuleBase" id="RU000363"/>
    </source>
</evidence>
<name>W4VD02_9BACI</name>
<dbReference type="GO" id="GO:0016020">
    <property type="term" value="C:membrane"/>
    <property type="evidence" value="ECO:0007669"/>
    <property type="project" value="TreeGrafter"/>
</dbReference>
<dbReference type="STRING" id="1298598.JCM21714_236"/>
<dbReference type="eggNOG" id="COG0300">
    <property type="taxonomic scope" value="Bacteria"/>
</dbReference>
<dbReference type="AlphaFoldDB" id="W4VD02"/>
<proteinExistence type="inferred from homology"/>
<evidence type="ECO:0000256" key="2">
    <source>
        <dbReference type="ARBA" id="ARBA00023002"/>
    </source>
</evidence>
<dbReference type="Pfam" id="PF00106">
    <property type="entry name" value="adh_short"/>
    <property type="match status" value="1"/>
</dbReference>
<dbReference type="SUPFAM" id="SSF51735">
    <property type="entry name" value="NAD(P)-binding Rossmann-fold domains"/>
    <property type="match status" value="1"/>
</dbReference>
<protein>
    <submittedName>
        <fullName evidence="4">Oxidoreductase</fullName>
    </submittedName>
</protein>
<dbReference type="InterPro" id="IPR020904">
    <property type="entry name" value="Sc_DH/Rdtase_CS"/>
</dbReference>
<comment type="caution">
    <text evidence="4">The sequence shown here is derived from an EMBL/GenBank/DDBJ whole genome shotgun (WGS) entry which is preliminary data.</text>
</comment>
<dbReference type="PANTHER" id="PTHR44196:SF1">
    <property type="entry name" value="DEHYDROGENASE_REDUCTASE SDR FAMILY MEMBER 7B"/>
    <property type="match status" value="1"/>
</dbReference>
<evidence type="ECO:0000313" key="4">
    <source>
        <dbReference type="EMBL" id="GAE91290.1"/>
    </source>
</evidence>
<dbReference type="InterPro" id="IPR036291">
    <property type="entry name" value="NAD(P)-bd_dom_sf"/>
</dbReference>
<sequence length="188" mass="21551">MQEIQLAVHPIDVLINNAGIGYFESFEKMEWDYVNSMLRLNLESLYFTTYKLLPNMKLHSPAHIVNIGSQAGKIATPKSAVYSATKAGVINFSNALRMELEPEVFVTSVNIGPVRTAFFDQADPSGSYQKSISKYMLDPDDVAKSIVKYLFTKKREINLPYWMHIGSRFYQNFPRIMEQLLKPAFKRK</sequence>
<dbReference type="PRINTS" id="PR00080">
    <property type="entry name" value="SDRFAMILY"/>
</dbReference>
<dbReference type="RefSeq" id="WP_268748260.1">
    <property type="nucleotide sequence ID" value="NZ_BAVS01000001.1"/>
</dbReference>
<accession>W4VD02</accession>
<keyword evidence="2" id="KW-0560">Oxidoreductase</keyword>
<dbReference type="PRINTS" id="PR00081">
    <property type="entry name" value="GDHRDH"/>
</dbReference>
<comment type="similarity">
    <text evidence="1 3">Belongs to the short-chain dehydrogenases/reductases (SDR) family.</text>
</comment>
<gene>
    <name evidence="4" type="ORF">JCM21714_236</name>
</gene>
<dbReference type="PANTHER" id="PTHR44196">
    <property type="entry name" value="DEHYDROGENASE/REDUCTASE SDR FAMILY MEMBER 7B"/>
    <property type="match status" value="1"/>
</dbReference>
<dbReference type="CDD" id="cd05233">
    <property type="entry name" value="SDR_c"/>
    <property type="match status" value="1"/>
</dbReference>
<dbReference type="GO" id="GO:0016491">
    <property type="term" value="F:oxidoreductase activity"/>
    <property type="evidence" value="ECO:0007669"/>
    <property type="project" value="UniProtKB-KW"/>
</dbReference>
<dbReference type="PROSITE" id="PS00061">
    <property type="entry name" value="ADH_SHORT"/>
    <property type="match status" value="1"/>
</dbReference>
<reference evidence="4 5" key="1">
    <citation type="journal article" date="2014" name="Genome Announc.">
        <title>Draft Genome Sequence of the Boron-Tolerant and Moderately Halotolerant Bacterium Gracilibacillus boraciitolerans JCM 21714T.</title>
        <authorList>
            <person name="Ahmed I."/>
            <person name="Oshima K."/>
            <person name="Suda W."/>
            <person name="Kitamura K."/>
            <person name="Iida T."/>
            <person name="Ohmori Y."/>
            <person name="Fujiwara T."/>
            <person name="Hattori M."/>
            <person name="Ohkuma M."/>
        </authorList>
    </citation>
    <scope>NUCLEOTIDE SEQUENCE [LARGE SCALE GENOMIC DNA]</scope>
    <source>
        <strain evidence="4 5">JCM 21714</strain>
    </source>
</reference>
<dbReference type="EMBL" id="BAVS01000001">
    <property type="protein sequence ID" value="GAE91290.1"/>
    <property type="molecule type" value="Genomic_DNA"/>
</dbReference>
<dbReference type="Gene3D" id="3.40.50.720">
    <property type="entry name" value="NAD(P)-binding Rossmann-like Domain"/>
    <property type="match status" value="1"/>
</dbReference>
<dbReference type="InterPro" id="IPR002347">
    <property type="entry name" value="SDR_fam"/>
</dbReference>
<dbReference type="Proteomes" id="UP000019102">
    <property type="component" value="Unassembled WGS sequence"/>
</dbReference>
<keyword evidence="5" id="KW-1185">Reference proteome</keyword>
<evidence type="ECO:0000256" key="1">
    <source>
        <dbReference type="ARBA" id="ARBA00006484"/>
    </source>
</evidence>
<evidence type="ECO:0000313" key="5">
    <source>
        <dbReference type="Proteomes" id="UP000019102"/>
    </source>
</evidence>
<organism evidence="4 5">
    <name type="scientific">Gracilibacillus boraciitolerans JCM 21714</name>
    <dbReference type="NCBI Taxonomy" id="1298598"/>
    <lineage>
        <taxon>Bacteria</taxon>
        <taxon>Bacillati</taxon>
        <taxon>Bacillota</taxon>
        <taxon>Bacilli</taxon>
        <taxon>Bacillales</taxon>
        <taxon>Bacillaceae</taxon>
        <taxon>Gracilibacillus</taxon>
    </lineage>
</organism>